<dbReference type="GO" id="GO:0003916">
    <property type="term" value="F:DNA topoisomerase activity"/>
    <property type="evidence" value="ECO:0007669"/>
    <property type="project" value="InterPro"/>
</dbReference>
<dbReference type="InterPro" id="IPR013498">
    <property type="entry name" value="Topo_IA_Znf"/>
</dbReference>
<keyword evidence="1" id="KW-0472">Membrane</keyword>
<dbReference type="KEGG" id="ppsc:EHS13_13850"/>
<keyword evidence="1" id="KW-0812">Transmembrane</keyword>
<dbReference type="OrthoDB" id="9797274at2"/>
<dbReference type="GO" id="GO:0009307">
    <property type="term" value="P:DNA restriction-modification system"/>
    <property type="evidence" value="ECO:0007669"/>
    <property type="project" value="InterPro"/>
</dbReference>
<keyword evidence="1" id="KW-1133">Transmembrane helix</keyword>
<dbReference type="GO" id="GO:0005694">
    <property type="term" value="C:chromosome"/>
    <property type="evidence" value="ECO:0007669"/>
    <property type="project" value="InterPro"/>
</dbReference>
<dbReference type="PANTHER" id="PTHR30015:SF6">
    <property type="entry name" value="SLL1429 PROTEIN"/>
    <property type="match status" value="1"/>
</dbReference>
<dbReference type="InterPro" id="IPR011856">
    <property type="entry name" value="tRNA_endonuc-like_dom_sf"/>
</dbReference>
<dbReference type="InterPro" id="IPR011335">
    <property type="entry name" value="Restrct_endonuc-II-like"/>
</dbReference>
<dbReference type="InterPro" id="IPR052906">
    <property type="entry name" value="Type_IV_Methyl-Rstrct_Enzyme"/>
</dbReference>
<accession>A0A6B8RYC4</accession>
<gene>
    <name evidence="4" type="ORF">EHS13_13850</name>
</gene>
<keyword evidence="5" id="KW-1185">Reference proteome</keyword>
<evidence type="ECO:0000313" key="5">
    <source>
        <dbReference type="Proteomes" id="UP000426246"/>
    </source>
</evidence>
<evidence type="ECO:0000256" key="1">
    <source>
        <dbReference type="SAM" id="Phobius"/>
    </source>
</evidence>
<dbReference type="InterPro" id="IPR007560">
    <property type="entry name" value="Restrct_endonuc_IV_Mrr"/>
</dbReference>
<dbReference type="Pfam" id="PF01396">
    <property type="entry name" value="Zn_ribbon_Top1"/>
    <property type="match status" value="1"/>
</dbReference>
<dbReference type="AlphaFoldDB" id="A0A6B8RYC4"/>
<proteinExistence type="predicted"/>
<evidence type="ECO:0008006" key="6">
    <source>
        <dbReference type="Google" id="ProtNLM"/>
    </source>
</evidence>
<evidence type="ECO:0000313" key="4">
    <source>
        <dbReference type="EMBL" id="QGR00087.1"/>
    </source>
</evidence>
<dbReference type="GO" id="GO:0003677">
    <property type="term" value="F:DNA binding"/>
    <property type="evidence" value="ECO:0007669"/>
    <property type="project" value="InterPro"/>
</dbReference>
<dbReference type="Pfam" id="PF04471">
    <property type="entry name" value="Mrr_cat"/>
    <property type="match status" value="1"/>
</dbReference>
<feature type="transmembrane region" description="Helical" evidence="1">
    <location>
        <begin position="37"/>
        <end position="55"/>
    </location>
</feature>
<dbReference type="SUPFAM" id="SSF57783">
    <property type="entry name" value="Zinc beta-ribbon"/>
    <property type="match status" value="1"/>
</dbReference>
<dbReference type="EMBL" id="CP034235">
    <property type="protein sequence ID" value="QGR00087.1"/>
    <property type="molecule type" value="Genomic_DNA"/>
</dbReference>
<dbReference type="Proteomes" id="UP000426246">
    <property type="component" value="Chromosome"/>
</dbReference>
<name>A0A6B8RYC4_9BACL</name>
<feature type="domain" description="Restriction endonuclease type IV Mrr" evidence="3">
    <location>
        <begin position="72"/>
        <end position="181"/>
    </location>
</feature>
<evidence type="ECO:0000259" key="3">
    <source>
        <dbReference type="Pfam" id="PF04471"/>
    </source>
</evidence>
<sequence>MARRRKKEEVDLIESLLMMLLLATFFLVLIATKSIKISLISDGVVFVIILGILYYRRMLQEEKLMKSGIADIDKMDGREFEHYLGHLFKGHGYSVQVTQAAGDFGADLVISKDGKKIVVQAKRYSKNVGLKAVQEAHSSMSYYGASEAWVVSNSDYTTAAYSLAKSNNVRLITRNELIEMILIMNPTAPIEPAKEISNIVPELVIQKQTFADPIIEDVNCGKCGANMIRRSGPRGVFLGCGNFPKCRNTITLSS</sequence>
<evidence type="ECO:0000259" key="2">
    <source>
        <dbReference type="Pfam" id="PF01396"/>
    </source>
</evidence>
<feature type="transmembrane region" description="Helical" evidence="1">
    <location>
        <begin position="12"/>
        <end position="31"/>
    </location>
</feature>
<dbReference type="PANTHER" id="PTHR30015">
    <property type="entry name" value="MRR RESTRICTION SYSTEM PROTEIN"/>
    <property type="match status" value="1"/>
</dbReference>
<dbReference type="Gene3D" id="3.30.65.10">
    <property type="entry name" value="Bacterial Topoisomerase I, domain 1"/>
    <property type="match status" value="1"/>
</dbReference>
<feature type="domain" description="DNA topoisomerase type IA zn finger" evidence="2">
    <location>
        <begin position="218"/>
        <end position="252"/>
    </location>
</feature>
<dbReference type="GO" id="GO:0015666">
    <property type="term" value="F:restriction endodeoxyribonuclease activity"/>
    <property type="evidence" value="ECO:0007669"/>
    <property type="project" value="TreeGrafter"/>
</dbReference>
<protein>
    <recommendedName>
        <fullName evidence="6">Restriction endonuclease</fullName>
    </recommendedName>
</protein>
<dbReference type="Gene3D" id="3.40.1350.10">
    <property type="match status" value="1"/>
</dbReference>
<dbReference type="SUPFAM" id="SSF52980">
    <property type="entry name" value="Restriction endonuclease-like"/>
    <property type="match status" value="1"/>
</dbReference>
<reference evidence="5" key="1">
    <citation type="submission" date="2018-11" db="EMBL/GenBank/DDBJ databases">
        <title>Complete genome sequence of Paenibacillus sp. ML311-T8.</title>
        <authorList>
            <person name="Nam Y.-D."/>
            <person name="Kang J."/>
            <person name="Chung W.-H."/>
            <person name="Park Y.S."/>
        </authorList>
    </citation>
    <scope>NUCLEOTIDE SEQUENCE [LARGE SCALE GENOMIC DNA]</scope>
    <source>
        <strain evidence="5">ML311-T8</strain>
    </source>
</reference>
<organism evidence="4 5">
    <name type="scientific">Paenibacillus psychroresistens</name>
    <dbReference type="NCBI Taxonomy" id="1778678"/>
    <lineage>
        <taxon>Bacteria</taxon>
        <taxon>Bacillati</taxon>
        <taxon>Bacillota</taxon>
        <taxon>Bacilli</taxon>
        <taxon>Bacillales</taxon>
        <taxon>Paenibacillaceae</taxon>
        <taxon>Paenibacillus</taxon>
    </lineage>
</organism>
<dbReference type="GO" id="GO:0006265">
    <property type="term" value="P:DNA topological change"/>
    <property type="evidence" value="ECO:0007669"/>
    <property type="project" value="InterPro"/>
</dbReference>